<organism evidence="1 2">
    <name type="scientific">Lithospermum erythrorhizon</name>
    <name type="common">Purple gromwell</name>
    <name type="synonym">Lithospermum officinale var. erythrorhizon</name>
    <dbReference type="NCBI Taxonomy" id="34254"/>
    <lineage>
        <taxon>Eukaryota</taxon>
        <taxon>Viridiplantae</taxon>
        <taxon>Streptophyta</taxon>
        <taxon>Embryophyta</taxon>
        <taxon>Tracheophyta</taxon>
        <taxon>Spermatophyta</taxon>
        <taxon>Magnoliopsida</taxon>
        <taxon>eudicotyledons</taxon>
        <taxon>Gunneridae</taxon>
        <taxon>Pentapetalae</taxon>
        <taxon>asterids</taxon>
        <taxon>lamiids</taxon>
        <taxon>Boraginales</taxon>
        <taxon>Boraginaceae</taxon>
        <taxon>Boraginoideae</taxon>
        <taxon>Lithospermeae</taxon>
        <taxon>Lithospermum</taxon>
    </lineage>
</organism>
<gene>
    <name evidence="1" type="ORF">LIER_34913</name>
</gene>
<dbReference type="EMBL" id="BAABME010014918">
    <property type="protein sequence ID" value="GAA0138293.1"/>
    <property type="molecule type" value="Genomic_DNA"/>
</dbReference>
<evidence type="ECO:0000313" key="1">
    <source>
        <dbReference type="EMBL" id="GAA0138293.1"/>
    </source>
</evidence>
<dbReference type="Proteomes" id="UP001454036">
    <property type="component" value="Unassembled WGS sequence"/>
</dbReference>
<accession>A0AAV3NH64</accession>
<name>A0AAV3NH64_LITER</name>
<protein>
    <submittedName>
        <fullName evidence="1">Uncharacterized protein</fullName>
    </submittedName>
</protein>
<reference evidence="1 2" key="1">
    <citation type="submission" date="2024-01" db="EMBL/GenBank/DDBJ databases">
        <title>The complete chloroplast genome sequence of Lithospermum erythrorhizon: insights into the phylogenetic relationship among Boraginaceae species and the maternal lineages of purple gromwells.</title>
        <authorList>
            <person name="Okada T."/>
            <person name="Watanabe K."/>
        </authorList>
    </citation>
    <scope>NUCLEOTIDE SEQUENCE [LARGE SCALE GENOMIC DNA]</scope>
</reference>
<dbReference type="AlphaFoldDB" id="A0AAV3NH64"/>
<proteinExistence type="predicted"/>
<sequence length="161" mass="18409">MRILREYKVASGQKVNMGKCLVSFSSRTPHLTRLTILDVLGMKEDNDQGKYLGIPSQVRRTKKRCAREMKRIGGVRGLAEGEGTERVIVDPCWNNLWRMQIPPQVISFISRRLKNILPTKDRLRQKGVQSQSVLCAKMELKTIYTFSCLIHFLATYGSPLL</sequence>
<evidence type="ECO:0000313" key="2">
    <source>
        <dbReference type="Proteomes" id="UP001454036"/>
    </source>
</evidence>
<comment type="caution">
    <text evidence="1">The sequence shown here is derived from an EMBL/GenBank/DDBJ whole genome shotgun (WGS) entry which is preliminary data.</text>
</comment>
<keyword evidence="2" id="KW-1185">Reference proteome</keyword>